<protein>
    <recommendedName>
        <fullName evidence="3">Activator of Hsp90 ATPase homologue 1/2-like C-terminal domain-containing protein</fullName>
    </recommendedName>
</protein>
<evidence type="ECO:0000256" key="1">
    <source>
        <dbReference type="ARBA" id="ARBA00006817"/>
    </source>
</evidence>
<sequence>MDGLFSHAASASDPGHQGDYRLPERRHTVIVPVPADQAFEGFTDYIHLWWPVGEFSEFGSGSHVTFVRGDLLEESEDGEQHLWGKIVHLDAPQTIVMDFTMGFESLPPTHLSLEFHEQGSGTEVVLAHDGWASGDAGQEQYEEYSHWPEILDYFARFMGGNDQHEG</sequence>
<keyword evidence="5" id="KW-1185">Reference proteome</keyword>
<dbReference type="Pfam" id="PF08327">
    <property type="entry name" value="AHSA1"/>
    <property type="match status" value="1"/>
</dbReference>
<evidence type="ECO:0000259" key="3">
    <source>
        <dbReference type="Pfam" id="PF08327"/>
    </source>
</evidence>
<accession>A0ABP9TFZ2</accession>
<evidence type="ECO:0000313" key="4">
    <source>
        <dbReference type="EMBL" id="GAA5225471.1"/>
    </source>
</evidence>
<feature type="domain" description="Activator of Hsp90 ATPase homologue 1/2-like C-terminal" evidence="3">
    <location>
        <begin position="33"/>
        <end position="156"/>
    </location>
</feature>
<evidence type="ECO:0000313" key="5">
    <source>
        <dbReference type="Proteomes" id="UP001501257"/>
    </source>
</evidence>
<dbReference type="SUPFAM" id="SSF55961">
    <property type="entry name" value="Bet v1-like"/>
    <property type="match status" value="1"/>
</dbReference>
<evidence type="ECO:0000256" key="2">
    <source>
        <dbReference type="SAM" id="MobiDB-lite"/>
    </source>
</evidence>
<comment type="caution">
    <text evidence="4">The sequence shown here is derived from an EMBL/GenBank/DDBJ whole genome shotgun (WGS) entry which is preliminary data.</text>
</comment>
<dbReference type="InterPro" id="IPR013538">
    <property type="entry name" value="ASHA1/2-like_C"/>
</dbReference>
<organism evidence="4 5">
    <name type="scientific">Paeniglutamicibacter antarcticus</name>
    <dbReference type="NCBI Taxonomy" id="494023"/>
    <lineage>
        <taxon>Bacteria</taxon>
        <taxon>Bacillati</taxon>
        <taxon>Actinomycetota</taxon>
        <taxon>Actinomycetes</taxon>
        <taxon>Micrococcales</taxon>
        <taxon>Micrococcaceae</taxon>
        <taxon>Paeniglutamicibacter</taxon>
    </lineage>
</organism>
<dbReference type="EMBL" id="BAABLK010000002">
    <property type="protein sequence ID" value="GAA5225471.1"/>
    <property type="molecule type" value="Genomic_DNA"/>
</dbReference>
<feature type="region of interest" description="Disordered" evidence="2">
    <location>
        <begin position="1"/>
        <end position="21"/>
    </location>
</feature>
<reference evidence="5" key="1">
    <citation type="journal article" date="2019" name="Int. J. Syst. Evol. Microbiol.">
        <title>The Global Catalogue of Microorganisms (GCM) 10K type strain sequencing project: providing services to taxonomists for standard genome sequencing and annotation.</title>
        <authorList>
            <consortium name="The Broad Institute Genomics Platform"/>
            <consortium name="The Broad Institute Genome Sequencing Center for Infectious Disease"/>
            <person name="Wu L."/>
            <person name="Ma J."/>
        </authorList>
    </citation>
    <scope>NUCLEOTIDE SEQUENCE [LARGE SCALE GENOMIC DNA]</scope>
    <source>
        <strain evidence="5">JCM 18952</strain>
    </source>
</reference>
<proteinExistence type="inferred from homology"/>
<dbReference type="RefSeq" id="WP_210101973.1">
    <property type="nucleotide sequence ID" value="NZ_BAABLK010000002.1"/>
</dbReference>
<gene>
    <name evidence="4" type="ORF">GCM10025778_00010</name>
</gene>
<comment type="similarity">
    <text evidence="1">Belongs to the AHA1 family.</text>
</comment>
<name>A0ABP9TFZ2_9MICC</name>
<dbReference type="Proteomes" id="UP001501257">
    <property type="component" value="Unassembled WGS sequence"/>
</dbReference>
<dbReference type="InterPro" id="IPR023393">
    <property type="entry name" value="START-like_dom_sf"/>
</dbReference>
<dbReference type="Gene3D" id="3.30.530.20">
    <property type="match status" value="1"/>
</dbReference>